<dbReference type="Proteomes" id="UP001560267">
    <property type="component" value="Unassembled WGS sequence"/>
</dbReference>
<gene>
    <name evidence="1" type="ORF">AB6A68_01170</name>
</gene>
<reference evidence="1 2" key="1">
    <citation type="submission" date="2024-07" db="EMBL/GenBank/DDBJ databases">
        <title>Draft Genome Sequence of Ferrimicrobium acidiphilum Strain YE2023, Isolated from a Pulp of Bioleach Reactor.</title>
        <authorList>
            <person name="Elkina Y.A."/>
            <person name="Bulaeva A.G."/>
            <person name="Beletsky A.V."/>
            <person name="Mardanov A.V."/>
        </authorList>
    </citation>
    <scope>NUCLEOTIDE SEQUENCE [LARGE SCALE GENOMIC DNA]</scope>
    <source>
        <strain evidence="1 2">YE2023</strain>
    </source>
</reference>
<evidence type="ECO:0000313" key="1">
    <source>
        <dbReference type="EMBL" id="MEX6428454.1"/>
    </source>
</evidence>
<comment type="caution">
    <text evidence="1">The sequence shown here is derived from an EMBL/GenBank/DDBJ whole genome shotgun (WGS) entry which is preliminary data.</text>
</comment>
<name>A0ABV3XZM0_9ACTN</name>
<organism evidence="1 2">
    <name type="scientific">Ferrimicrobium acidiphilum</name>
    <dbReference type="NCBI Taxonomy" id="121039"/>
    <lineage>
        <taxon>Bacteria</taxon>
        <taxon>Bacillati</taxon>
        <taxon>Actinomycetota</taxon>
        <taxon>Acidimicrobiia</taxon>
        <taxon>Acidimicrobiales</taxon>
        <taxon>Acidimicrobiaceae</taxon>
        <taxon>Ferrimicrobium</taxon>
    </lineage>
</organism>
<sequence length="248" mass="28151">MAERYQRGDPRFPDDLNQQLMEMFLVGRELALSYVLEIDNHALDSMMEEFIAWRARQHASQPVTKEQIVLGILAPLRLTIASIHSLLTSPEKDLIDRAHRFDSLHSIQIHTLREGIVQVANGAETMVQFAVHGQPQVDTTERRLYDLASFVVMPKARKLGLELPFSCATRSDEDAMLTLIFEADVSAEEKVHGLPTVPHCRWADMTMIPYATRVQADFDTRSKVLTRHRVFASTGRPVVDLRLCSDQS</sequence>
<evidence type="ECO:0000313" key="2">
    <source>
        <dbReference type="Proteomes" id="UP001560267"/>
    </source>
</evidence>
<accession>A0ABV3XZM0</accession>
<dbReference type="EMBL" id="JBFSHR010000002">
    <property type="protein sequence ID" value="MEX6428454.1"/>
    <property type="molecule type" value="Genomic_DNA"/>
</dbReference>
<keyword evidence="2" id="KW-1185">Reference proteome</keyword>
<protein>
    <submittedName>
        <fullName evidence="1">Uncharacterized protein</fullName>
    </submittedName>
</protein>
<dbReference type="RefSeq" id="WP_369084115.1">
    <property type="nucleotide sequence ID" value="NZ_JBFSHR010000002.1"/>
</dbReference>
<proteinExistence type="predicted"/>